<reference evidence="2 3" key="1">
    <citation type="submission" date="2024-03" db="EMBL/GenBank/DDBJ databases">
        <title>Human intestinal bacterial collection.</title>
        <authorList>
            <person name="Pauvert C."/>
            <person name="Hitch T.C.A."/>
            <person name="Clavel T."/>
        </authorList>
    </citation>
    <scope>NUCLEOTIDE SEQUENCE [LARGE SCALE GENOMIC DNA]</scope>
    <source>
        <strain evidence="2 3">CLA-JM-H16</strain>
    </source>
</reference>
<accession>A0ABV1BGF0</accession>
<keyword evidence="2" id="KW-0482">Metalloprotease</keyword>
<dbReference type="Pfam" id="PF01863">
    <property type="entry name" value="YgjP-like"/>
    <property type="match status" value="2"/>
</dbReference>
<evidence type="ECO:0000313" key="2">
    <source>
        <dbReference type="EMBL" id="MEQ2371306.1"/>
    </source>
</evidence>
<keyword evidence="2" id="KW-0378">Hydrolase</keyword>
<dbReference type="InterPro" id="IPR053136">
    <property type="entry name" value="UTP_pyrophosphatase-like"/>
</dbReference>
<keyword evidence="2" id="KW-0645">Protease</keyword>
<dbReference type="GO" id="GO:0008237">
    <property type="term" value="F:metallopeptidase activity"/>
    <property type="evidence" value="ECO:0007669"/>
    <property type="project" value="UniProtKB-KW"/>
</dbReference>
<feature type="domain" description="YgjP-like metallopeptidase" evidence="1">
    <location>
        <begin position="78"/>
        <end position="179"/>
    </location>
</feature>
<dbReference type="Gene3D" id="3.30.2010.10">
    <property type="entry name" value="Metalloproteases ('zincins'), catalytic domain"/>
    <property type="match status" value="1"/>
</dbReference>
<comment type="caution">
    <text evidence="2">The sequence shown here is derived from an EMBL/GenBank/DDBJ whole genome shotgun (WGS) entry which is preliminary data.</text>
</comment>
<dbReference type="CDD" id="cd07344">
    <property type="entry name" value="M48_yhfN_like"/>
    <property type="match status" value="1"/>
</dbReference>
<dbReference type="EMBL" id="JBBMEJ010000011">
    <property type="protein sequence ID" value="MEQ2371306.1"/>
    <property type="molecule type" value="Genomic_DNA"/>
</dbReference>
<gene>
    <name evidence="2" type="ORF">WMO28_10195</name>
</gene>
<protein>
    <submittedName>
        <fullName evidence="2">SprT family zinc-dependent metalloprotease</fullName>
        <ecNumber evidence="2">3.4.-.-</ecNumber>
    </submittedName>
</protein>
<dbReference type="PANTHER" id="PTHR30399">
    <property type="entry name" value="UNCHARACTERIZED PROTEIN YGJP"/>
    <property type="match status" value="1"/>
</dbReference>
<name>A0ABV1BGF0_9FIRM</name>
<dbReference type="Proteomes" id="UP001473063">
    <property type="component" value="Unassembled WGS sequence"/>
</dbReference>
<dbReference type="PANTHER" id="PTHR30399:SF1">
    <property type="entry name" value="UTP PYROPHOSPHATASE"/>
    <property type="match status" value="1"/>
</dbReference>
<organism evidence="2 3">
    <name type="scientific">Blautia aquisgranensis</name>
    <dbReference type="NCBI Taxonomy" id="3133153"/>
    <lineage>
        <taxon>Bacteria</taxon>
        <taxon>Bacillati</taxon>
        <taxon>Bacillota</taxon>
        <taxon>Clostridia</taxon>
        <taxon>Lachnospirales</taxon>
        <taxon>Lachnospiraceae</taxon>
        <taxon>Blautia</taxon>
    </lineage>
</organism>
<proteinExistence type="predicted"/>
<evidence type="ECO:0000259" key="1">
    <source>
        <dbReference type="Pfam" id="PF01863"/>
    </source>
</evidence>
<feature type="domain" description="YgjP-like metallopeptidase" evidence="1">
    <location>
        <begin position="16"/>
        <end position="62"/>
    </location>
</feature>
<dbReference type="EC" id="3.4.-.-" evidence="2"/>
<sequence length="188" mass="21820">MTRHPFPYSLIRSNRKTLAIQVSTTGQVTVRAPRTMSDSTIDAFLTQKESWILKHLSHATPESSSETPKNPPLSDFRRSYYMESARKIFKRKTAVYAGKMGVTYGRITIREQKTRWGSCTSEGNLNFNWRLIFAPEKVLDYVVIHELAHRKEMNHSPAFYAVVASVMPEYKTYEKWLKDNGRSLWQNP</sequence>
<evidence type="ECO:0000313" key="3">
    <source>
        <dbReference type="Proteomes" id="UP001473063"/>
    </source>
</evidence>
<dbReference type="RefSeq" id="WP_178645385.1">
    <property type="nucleotide sequence ID" value="NZ_JBBMEJ010000011.1"/>
</dbReference>
<dbReference type="InterPro" id="IPR002725">
    <property type="entry name" value="YgjP-like_metallopeptidase"/>
</dbReference>
<keyword evidence="3" id="KW-1185">Reference proteome</keyword>